<proteinExistence type="predicted"/>
<comment type="caution">
    <text evidence="5">The sequence shown here is derived from an EMBL/GenBank/DDBJ whole genome shotgun (WGS) entry which is preliminary data.</text>
</comment>
<dbReference type="InterPro" id="IPR024867">
    <property type="entry name" value="NFRKB"/>
</dbReference>
<dbReference type="Gene3D" id="1.10.10.2430">
    <property type="entry name" value="NFRKB winged helix-like domain"/>
    <property type="match status" value="1"/>
</dbReference>
<dbReference type="CDD" id="cd21865">
    <property type="entry name" value="DEUBAD_NFRKB"/>
    <property type="match status" value="1"/>
</dbReference>
<feature type="compositionally biased region" description="Polar residues" evidence="3">
    <location>
        <begin position="596"/>
        <end position="607"/>
    </location>
</feature>
<dbReference type="PROSITE" id="PS51916">
    <property type="entry name" value="DEUBAD"/>
    <property type="match status" value="1"/>
</dbReference>
<dbReference type="GO" id="GO:0002020">
    <property type="term" value="F:protease binding"/>
    <property type="evidence" value="ECO:0007669"/>
    <property type="project" value="TreeGrafter"/>
</dbReference>
<comment type="subcellular location">
    <subcellularLocation>
        <location evidence="1">Nucleus</location>
    </subcellularLocation>
</comment>
<feature type="region of interest" description="Disordered" evidence="3">
    <location>
        <begin position="192"/>
        <end position="215"/>
    </location>
</feature>
<organism evidence="5 6">
    <name type="scientific">Bugula neritina</name>
    <name type="common">Brown bryozoan</name>
    <name type="synonym">Sertularia neritina</name>
    <dbReference type="NCBI Taxonomy" id="10212"/>
    <lineage>
        <taxon>Eukaryota</taxon>
        <taxon>Metazoa</taxon>
        <taxon>Spiralia</taxon>
        <taxon>Lophotrochozoa</taxon>
        <taxon>Bryozoa</taxon>
        <taxon>Gymnolaemata</taxon>
        <taxon>Cheilostomatida</taxon>
        <taxon>Flustrina</taxon>
        <taxon>Buguloidea</taxon>
        <taxon>Bugulidae</taxon>
        <taxon>Bugula</taxon>
    </lineage>
</organism>
<dbReference type="InterPro" id="IPR038106">
    <property type="entry name" value="NFRKB_winged_sf"/>
</dbReference>
<accession>A0A7J7J3S8</accession>
<feature type="region of interest" description="Disordered" evidence="3">
    <location>
        <begin position="252"/>
        <end position="303"/>
    </location>
</feature>
<dbReference type="GO" id="GO:0031011">
    <property type="term" value="C:Ino80 complex"/>
    <property type="evidence" value="ECO:0007669"/>
    <property type="project" value="InterPro"/>
</dbReference>
<evidence type="ECO:0000259" key="4">
    <source>
        <dbReference type="PROSITE" id="PS51916"/>
    </source>
</evidence>
<evidence type="ECO:0000313" key="5">
    <source>
        <dbReference type="EMBL" id="KAF6020507.1"/>
    </source>
</evidence>
<gene>
    <name evidence="5" type="ORF">EB796_021197</name>
</gene>
<dbReference type="PANTHER" id="PTHR13052:SF3">
    <property type="entry name" value="NUCLEAR FACTOR RELATED TO KAPPA-B-BINDING PROTEIN"/>
    <property type="match status" value="1"/>
</dbReference>
<evidence type="ECO:0000256" key="1">
    <source>
        <dbReference type="ARBA" id="ARBA00004123"/>
    </source>
</evidence>
<feature type="region of interest" description="Disordered" evidence="3">
    <location>
        <begin position="596"/>
        <end position="625"/>
    </location>
</feature>
<feature type="region of interest" description="Disordered" evidence="3">
    <location>
        <begin position="1086"/>
        <end position="1110"/>
    </location>
</feature>
<sequence>MSAAASSPTLEPCVLRGDIVQIPKSSIIQEQVFRHIFSDRTWKTVLSDDDRERLRKLLPPLEHKDQDSALHKLFNLQNIKFGNPLKKFHKSLKRNHFHPENYYYRVLKRKSMYKAYKQKILQQHSESLQTLLLLRQKYLDSIQNIPADDVALELNSKWRDTARGILNLPSSNVEQRAKKLYKKVIESVKQHCQDGYDSNSSDDEQNKEDFLDVPTTLSRHYKRRRNKEIAPTLDTRNTSIADVIDRVFNDRHDSDDEMDITPAQAPPTFAPPTKKAKLKPSAPPEKKPKPKVTKTEGQSAAAKPSIVPHPNVLCLLRQVMTSSSSSSPPASHRDMTTSEIATEINQWQQTDAAKLCPWSSLVHNWEPHIRDVLQVLAEAPISPLIVHTPSEHWRWAVGVDDSKLRLNSEWVQVLEKLPSLALIMGEVSDFQEDDRPESHHGESFRKQEAVRFAHPHRCFTYKLDGREYVVGPVKGVYDKITANSNNKAREHALLVNDRPSYVTILTLVRDATARLPKGEGTRYEICDILKQSQFISETASDNHINTLVLDIASCIFTEMLHQAQGAAIKAKKAAKPSKFMQAARAAALAASKATRSPSAQSGVSVSETQTTAATTPMQAAPTMPASTSISMKAETRLAEQSIMGSDDLSRFMSFPHTDPLPGSLPATHYSQTKLTGKSLPISHQMKGIKLEPSSLGAPSNAGRLLGIQMVGSPSLTPTNQPHSQNPQLARQVSAPAPSTNIEISQREAAVQRVAQSKSVTADVPPKNAVFYQRVTSHPGKQPTTLMHKIIGSPSGTPVLARLVQTPGNGGKKVVGGAGLSGQQLTRVQLPGGERLTLPINMGSVGGSRAMQVVSASAPDHNRPNFIQVQNVGGAKATVGGATLNAASYTTNPNSVAAAQRSVPSAVRHINPQHQAIYNQINVSNIQQRLGTGKLVAASTGGQRAASLLTGQKDGRGGQLQLVKALISSAEKKTPSPAYILTSNSGQKTSMLTTKATGKSPMITRVLQPDGTLAPATLPTSGVKAGPTMITTWSSPSGLKKGSTPLVVKQMPTSKLSPVVIQGPAIAAPTVHSIKTQGQNSLIRISSGEIPKKIERSELSPSTELDVESDP</sequence>
<evidence type="ECO:0000256" key="3">
    <source>
        <dbReference type="SAM" id="MobiDB-lite"/>
    </source>
</evidence>
<dbReference type="Proteomes" id="UP000593567">
    <property type="component" value="Unassembled WGS sequence"/>
</dbReference>
<dbReference type="Pfam" id="PF25793">
    <property type="entry name" value="WHD_2nd_NFRKB"/>
    <property type="match status" value="1"/>
</dbReference>
<reference evidence="5" key="1">
    <citation type="submission" date="2020-06" db="EMBL/GenBank/DDBJ databases">
        <title>Draft genome of Bugula neritina, a colonial animal packing powerful symbionts and potential medicines.</title>
        <authorList>
            <person name="Rayko M."/>
        </authorList>
    </citation>
    <scope>NUCLEOTIDE SEQUENCE [LARGE SCALE GENOMIC DNA]</scope>
    <source>
        <strain evidence="5">Kwan_BN1</strain>
    </source>
</reference>
<dbReference type="InterPro" id="IPR044867">
    <property type="entry name" value="DEUBAD_dom"/>
</dbReference>
<name>A0A7J7J3S8_BUGNE</name>
<keyword evidence="2" id="KW-0539">Nucleus</keyword>
<protein>
    <submittedName>
        <fullName evidence="5">NFRKB</fullName>
    </submittedName>
</protein>
<evidence type="ECO:0000313" key="6">
    <source>
        <dbReference type="Proteomes" id="UP000593567"/>
    </source>
</evidence>
<feature type="domain" description="DEUBAD" evidence="4">
    <location>
        <begin position="23"/>
        <end position="137"/>
    </location>
</feature>
<dbReference type="OrthoDB" id="70874at2759"/>
<evidence type="ECO:0000256" key="2">
    <source>
        <dbReference type="ARBA" id="ARBA00023242"/>
    </source>
</evidence>
<dbReference type="AlphaFoldDB" id="A0A7J7J3S8"/>
<dbReference type="InterPro" id="IPR057748">
    <property type="entry name" value="NFRKB_WH_2"/>
</dbReference>
<dbReference type="PANTHER" id="PTHR13052">
    <property type="entry name" value="NFRKB-RELATED"/>
    <property type="match status" value="1"/>
</dbReference>
<dbReference type="EMBL" id="VXIV02003166">
    <property type="protein sequence ID" value="KAF6020507.1"/>
    <property type="molecule type" value="Genomic_DNA"/>
</dbReference>
<feature type="compositionally biased region" description="Low complexity" evidence="3">
    <location>
        <begin position="608"/>
        <end position="625"/>
    </location>
</feature>
<feature type="region of interest" description="Disordered" evidence="3">
    <location>
        <begin position="715"/>
        <end position="737"/>
    </location>
</feature>
<keyword evidence="6" id="KW-1185">Reference proteome</keyword>